<evidence type="ECO:0000256" key="6">
    <source>
        <dbReference type="HAMAP-Rule" id="MF_03056"/>
    </source>
</evidence>
<organism evidence="8 9">
    <name type="scientific">Raphanus sativus</name>
    <name type="common">Radish</name>
    <name type="synonym">Raphanus raphanistrum var. sativus</name>
    <dbReference type="NCBI Taxonomy" id="3726"/>
    <lineage>
        <taxon>Eukaryota</taxon>
        <taxon>Viridiplantae</taxon>
        <taxon>Streptophyta</taxon>
        <taxon>Embryophyta</taxon>
        <taxon>Tracheophyta</taxon>
        <taxon>Spermatophyta</taxon>
        <taxon>Magnoliopsida</taxon>
        <taxon>eudicotyledons</taxon>
        <taxon>Gunneridae</taxon>
        <taxon>Pentapetalae</taxon>
        <taxon>rosids</taxon>
        <taxon>malvids</taxon>
        <taxon>Brassicales</taxon>
        <taxon>Brassicaceae</taxon>
        <taxon>Brassiceae</taxon>
        <taxon>Raphanus</taxon>
    </lineage>
</organism>
<name>A0A6J0KUK3_RAPSA</name>
<dbReference type="GO" id="GO:0005634">
    <property type="term" value="C:nucleus"/>
    <property type="evidence" value="ECO:0007669"/>
    <property type="project" value="UniProtKB-SubCell"/>
</dbReference>
<dbReference type="SUPFAM" id="SSF50978">
    <property type="entry name" value="WD40 repeat-like"/>
    <property type="match status" value="1"/>
</dbReference>
<dbReference type="HAMAP" id="MF_03056">
    <property type="entry name" value="TRM82"/>
    <property type="match status" value="1"/>
</dbReference>
<dbReference type="Proteomes" id="UP000504610">
    <property type="component" value="Chromosome 8"/>
</dbReference>
<dbReference type="InterPro" id="IPR001680">
    <property type="entry name" value="WD40_rpt"/>
</dbReference>
<evidence type="ECO:0000256" key="2">
    <source>
        <dbReference type="ARBA" id="ARBA00022574"/>
    </source>
</evidence>
<dbReference type="InterPro" id="IPR019775">
    <property type="entry name" value="WD40_repeat_CS"/>
</dbReference>
<dbReference type="AlphaFoldDB" id="A0A6J0KUK3"/>
<dbReference type="KEGG" id="rsz:130499169"/>
<dbReference type="OrthoDB" id="339900at2759"/>
<proteinExistence type="inferred from homology"/>
<feature type="repeat" description="WD" evidence="7">
    <location>
        <begin position="199"/>
        <end position="244"/>
    </location>
</feature>
<dbReference type="RefSeq" id="XP_018451243.1">
    <property type="nucleotide sequence ID" value="XM_018595741.2"/>
</dbReference>
<sequence>MEEESHIEDGEKQTKLEVAPALISVHPFQKSVAVTVGSDLRVFDLIENRPVSLVDESEGPSHKDSIRCIRYGANGKLFASAGDDKLVKIWSADSWHCLTTISSEKRVTAVAICSDDSYVCYADKFGVVWVVQLDGINEGQILPSKKGVPLFGHYCSIITSLEFSTDGRYILSADRDFKIRVTVFPKKPLQGAHEIQSFCLGHTEFVTCIAFVQNLELTQGYLMSGSGDSSVRLWDITSGSLLDTCNISPMVKYLESNESEPTQVTVTDICALPNSSLAAVAIQSFQGIVLLNCDLSVHTLSITKVIKIPGESFIPTSISFSTSTRSLWIVSGASNGSNHPGYTRVRLISCIETELSSILEDEQIPGGTKLLEHLQGKFSIEESVMSAAAEAARAAMSSLLMKKQYSEENREFRKNNRNDKKTTQ</sequence>
<feature type="repeat" description="WD" evidence="7">
    <location>
        <begin position="59"/>
        <end position="100"/>
    </location>
</feature>
<evidence type="ECO:0000313" key="8">
    <source>
        <dbReference type="Proteomes" id="UP000504610"/>
    </source>
</evidence>
<reference evidence="9 10" key="2">
    <citation type="submission" date="2025-04" db="UniProtKB">
        <authorList>
            <consortium name="RefSeq"/>
        </authorList>
    </citation>
    <scope>IDENTIFICATION</scope>
    <source>
        <tissue evidence="9 10">Leaf</tissue>
    </source>
</reference>
<protein>
    <recommendedName>
        <fullName evidence="6">tRNA (guanine-N(7)-)-methyltransferase non-catalytic subunit</fullName>
    </recommendedName>
    <alternativeName>
        <fullName evidence="6">WD repeat-containing protein 4 homolog</fullName>
    </alternativeName>
</protein>
<dbReference type="InterPro" id="IPR015943">
    <property type="entry name" value="WD40/YVTN_repeat-like_dom_sf"/>
</dbReference>
<dbReference type="GeneID" id="108822618"/>
<keyword evidence="4 6" id="KW-0677">Repeat</keyword>
<evidence type="ECO:0000313" key="10">
    <source>
        <dbReference type="RefSeq" id="XP_056849114.1"/>
    </source>
</evidence>
<dbReference type="InterPro" id="IPR028884">
    <property type="entry name" value="Trm82"/>
</dbReference>
<reference evidence="8" key="1">
    <citation type="journal article" date="2019" name="Database">
        <title>The radish genome database (RadishGD): an integrated information resource for radish genomics.</title>
        <authorList>
            <person name="Yu H.J."/>
            <person name="Baek S."/>
            <person name="Lee Y.J."/>
            <person name="Cho A."/>
            <person name="Mun J.H."/>
        </authorList>
    </citation>
    <scope>NUCLEOTIDE SEQUENCE [LARGE SCALE GENOMIC DNA]</scope>
    <source>
        <strain evidence="8">cv. WK10039</strain>
    </source>
</reference>
<keyword evidence="3 6" id="KW-0819">tRNA processing</keyword>
<dbReference type="UniPathway" id="UPA00989"/>
<comment type="subcellular location">
    <subcellularLocation>
        <location evidence="1 6">Nucleus</location>
    </subcellularLocation>
</comment>
<dbReference type="KEGG" id="rsz:108822618"/>
<dbReference type="PROSITE" id="PS50294">
    <property type="entry name" value="WD_REPEATS_REGION"/>
    <property type="match status" value="2"/>
</dbReference>
<dbReference type="PANTHER" id="PTHR16288:SF0">
    <property type="entry name" value="TRNA (GUANINE-N(7)-)-METHYLTRANSFERASE NON-CATALYTIC SUBUNIT WDR4"/>
    <property type="match status" value="1"/>
</dbReference>
<dbReference type="Gene3D" id="2.130.10.10">
    <property type="entry name" value="YVTN repeat-like/Quinoprotein amine dehydrogenase"/>
    <property type="match status" value="2"/>
</dbReference>
<comment type="function">
    <text evidence="6">Required for the formation of N(7)-methylguanine at position 46 (m7G46) in tRNA. In the complex, it is required to stabilize and induce conformational changes of the catalytic subunit.</text>
</comment>
<comment type="similarity">
    <text evidence="6">Belongs to the WD repeat TRM82 family.</text>
</comment>
<dbReference type="Pfam" id="PF00400">
    <property type="entry name" value="WD40"/>
    <property type="match status" value="3"/>
</dbReference>
<evidence type="ECO:0000256" key="1">
    <source>
        <dbReference type="ARBA" id="ARBA00004123"/>
    </source>
</evidence>
<dbReference type="FunFam" id="2.130.10.10:FF:001042">
    <property type="entry name" value="tRNA (guanine-N(7)-)-methyltransferase non-catalytic subunit"/>
    <property type="match status" value="1"/>
</dbReference>
<evidence type="ECO:0000256" key="4">
    <source>
        <dbReference type="ARBA" id="ARBA00022737"/>
    </source>
</evidence>
<dbReference type="InterPro" id="IPR036322">
    <property type="entry name" value="WD40_repeat_dom_sf"/>
</dbReference>
<dbReference type="PROSITE" id="PS00678">
    <property type="entry name" value="WD_REPEATS_1"/>
    <property type="match status" value="1"/>
</dbReference>
<evidence type="ECO:0000313" key="9">
    <source>
        <dbReference type="RefSeq" id="XP_018451243.1"/>
    </source>
</evidence>
<dbReference type="SMART" id="SM00320">
    <property type="entry name" value="WD40"/>
    <property type="match status" value="5"/>
</dbReference>
<evidence type="ECO:0000256" key="5">
    <source>
        <dbReference type="ARBA" id="ARBA00023242"/>
    </source>
</evidence>
<gene>
    <name evidence="9" type="primary">LOC108822618</name>
    <name evidence="10" type="synonym">LOC130499169</name>
</gene>
<keyword evidence="8" id="KW-1185">Reference proteome</keyword>
<evidence type="ECO:0000256" key="3">
    <source>
        <dbReference type="ARBA" id="ARBA00022694"/>
    </source>
</evidence>
<dbReference type="FunFam" id="2.130.10.10:FF:001350">
    <property type="entry name" value="tRNA (guanine-N(7)-)-methyltransferase non-catalytic subunit"/>
    <property type="match status" value="1"/>
</dbReference>
<evidence type="ECO:0000256" key="7">
    <source>
        <dbReference type="PROSITE-ProRule" id="PRU00221"/>
    </source>
</evidence>
<dbReference type="GO" id="GO:0106004">
    <property type="term" value="P:tRNA (guanine-N7)-methylation"/>
    <property type="evidence" value="ECO:0007669"/>
    <property type="project" value="UniProtKB-UniRule"/>
</dbReference>
<keyword evidence="2 6" id="KW-0853">WD repeat</keyword>
<keyword evidence="5 6" id="KW-0539">Nucleus</keyword>
<dbReference type="GO" id="GO:0043527">
    <property type="term" value="C:tRNA methyltransferase complex"/>
    <property type="evidence" value="ECO:0007669"/>
    <property type="project" value="TreeGrafter"/>
</dbReference>
<accession>A0A6J0KUK3</accession>
<comment type="pathway">
    <text evidence="6">tRNA modification; N(7)-methylguanine-tRNA biosynthesis.</text>
</comment>
<dbReference type="RefSeq" id="XP_056849114.1">
    <property type="nucleotide sequence ID" value="XM_056993134.1"/>
</dbReference>
<dbReference type="PANTHER" id="PTHR16288">
    <property type="entry name" value="WD40 REPEAT PROTEIN 4"/>
    <property type="match status" value="1"/>
</dbReference>
<dbReference type="GO" id="GO:0005829">
    <property type="term" value="C:cytosol"/>
    <property type="evidence" value="ECO:0007669"/>
    <property type="project" value="TreeGrafter"/>
</dbReference>
<comment type="subunit">
    <text evidence="6">Forms a heterodimer with the catalytic subunit.</text>
</comment>
<dbReference type="PROSITE" id="PS50082">
    <property type="entry name" value="WD_REPEATS_2"/>
    <property type="match status" value="2"/>
</dbReference>